<dbReference type="GeneTree" id="ENSGT00800000125320"/>
<evidence type="ECO:0000313" key="2">
    <source>
        <dbReference type="Ensembl" id="ENSGMOP00000026864.1"/>
    </source>
</evidence>
<dbReference type="GO" id="GO:0005802">
    <property type="term" value="C:trans-Golgi network"/>
    <property type="evidence" value="ECO:0007669"/>
    <property type="project" value="TreeGrafter"/>
</dbReference>
<name>A0A8C5FCL9_GADMO</name>
<dbReference type="GO" id="GO:0055037">
    <property type="term" value="C:recycling endosome"/>
    <property type="evidence" value="ECO:0007669"/>
    <property type="project" value="TreeGrafter"/>
</dbReference>
<dbReference type="GO" id="GO:0005769">
    <property type="term" value="C:early endosome"/>
    <property type="evidence" value="ECO:0007669"/>
    <property type="project" value="TreeGrafter"/>
</dbReference>
<dbReference type="Gene3D" id="2.30.29.30">
    <property type="entry name" value="Pleckstrin-homology domain (PH domain)/Phosphotyrosine-binding domain (PTB)"/>
    <property type="match status" value="1"/>
</dbReference>
<feature type="domain" description="PH" evidence="1">
    <location>
        <begin position="35"/>
        <end position="126"/>
    </location>
</feature>
<sequence length="139" mass="15357">MGVVGPRTVLGSHAKLRSNDNTQGATDTTYLLRLCCKKTGWLSKRAHFTLRWRPTWFHLKGGRLLYGESDQSPVKTIPLVGAEVGCSDDPLGWTITPQGAKRCFHLRAASEAEQQSWLRGIFDAQIASARHGTHACVLQ</sequence>
<dbReference type="Proteomes" id="UP000694546">
    <property type="component" value="Chromosome 21"/>
</dbReference>
<accession>A0A8C5FCL9</accession>
<dbReference type="GO" id="GO:0007032">
    <property type="term" value="P:endosome organization"/>
    <property type="evidence" value="ECO:0007669"/>
    <property type="project" value="TreeGrafter"/>
</dbReference>
<dbReference type="SMART" id="SM00233">
    <property type="entry name" value="PH"/>
    <property type="match status" value="1"/>
</dbReference>
<dbReference type="Ensembl" id="ENSGMOT00000074931.1">
    <property type="protein sequence ID" value="ENSGMOP00000026864.1"/>
    <property type="gene ID" value="ENSGMOG00000037260.1"/>
</dbReference>
<dbReference type="SUPFAM" id="SSF50729">
    <property type="entry name" value="PH domain-like"/>
    <property type="match status" value="1"/>
</dbReference>
<reference evidence="2" key="2">
    <citation type="submission" date="2025-09" db="UniProtKB">
        <authorList>
            <consortium name="Ensembl"/>
        </authorList>
    </citation>
    <scope>IDENTIFICATION</scope>
</reference>
<organism evidence="2 3">
    <name type="scientific">Gadus morhua</name>
    <name type="common">Atlantic cod</name>
    <dbReference type="NCBI Taxonomy" id="8049"/>
    <lineage>
        <taxon>Eukaryota</taxon>
        <taxon>Metazoa</taxon>
        <taxon>Chordata</taxon>
        <taxon>Craniata</taxon>
        <taxon>Vertebrata</taxon>
        <taxon>Euteleostomi</taxon>
        <taxon>Actinopterygii</taxon>
        <taxon>Neopterygii</taxon>
        <taxon>Teleostei</taxon>
        <taxon>Neoteleostei</taxon>
        <taxon>Acanthomorphata</taxon>
        <taxon>Zeiogadaria</taxon>
        <taxon>Gadariae</taxon>
        <taxon>Gadiformes</taxon>
        <taxon>Gadoidei</taxon>
        <taxon>Gadidae</taxon>
        <taxon>Gadus</taxon>
    </lineage>
</organism>
<keyword evidence="3" id="KW-1185">Reference proteome</keyword>
<evidence type="ECO:0000313" key="3">
    <source>
        <dbReference type="Proteomes" id="UP000694546"/>
    </source>
</evidence>
<dbReference type="AlphaFoldDB" id="A0A8C5FCL9"/>
<dbReference type="OMA" id="RTYYIHA"/>
<dbReference type="GO" id="GO:0005829">
    <property type="term" value="C:cytosol"/>
    <property type="evidence" value="ECO:0007669"/>
    <property type="project" value="GOC"/>
</dbReference>
<dbReference type="CDD" id="cd00821">
    <property type="entry name" value="PH"/>
    <property type="match status" value="1"/>
</dbReference>
<dbReference type="InterPro" id="IPR001849">
    <property type="entry name" value="PH_domain"/>
</dbReference>
<evidence type="ECO:0000259" key="1">
    <source>
        <dbReference type="PROSITE" id="PS50003"/>
    </source>
</evidence>
<dbReference type="GO" id="GO:0042147">
    <property type="term" value="P:retrograde transport, endosome to Golgi"/>
    <property type="evidence" value="ECO:0007669"/>
    <property type="project" value="TreeGrafter"/>
</dbReference>
<protein>
    <recommendedName>
        <fullName evidence="1">PH domain-containing protein</fullName>
    </recommendedName>
</protein>
<dbReference type="GO" id="GO:0001881">
    <property type="term" value="P:receptor recycling"/>
    <property type="evidence" value="ECO:0007669"/>
    <property type="project" value="TreeGrafter"/>
</dbReference>
<dbReference type="Pfam" id="PF00169">
    <property type="entry name" value="PH"/>
    <property type="match status" value="1"/>
</dbReference>
<dbReference type="InterPro" id="IPR011993">
    <property type="entry name" value="PH-like_dom_sf"/>
</dbReference>
<reference evidence="2" key="1">
    <citation type="submission" date="2025-08" db="UniProtKB">
        <authorList>
            <consortium name="Ensembl"/>
        </authorList>
    </citation>
    <scope>IDENTIFICATION</scope>
</reference>
<dbReference type="PROSITE" id="PS50003">
    <property type="entry name" value="PH_DOMAIN"/>
    <property type="match status" value="1"/>
</dbReference>
<proteinExistence type="predicted"/>